<dbReference type="GO" id="GO:0030163">
    <property type="term" value="P:protein catabolic process"/>
    <property type="evidence" value="ECO:0007669"/>
    <property type="project" value="InterPro"/>
</dbReference>
<dbReference type="GeneID" id="33314194"/>
<dbReference type="Proteomes" id="UP000197679">
    <property type="component" value="Chromosome"/>
</dbReference>
<gene>
    <name evidence="5" type="ORF">Mia14_0640</name>
</gene>
<evidence type="ECO:0000256" key="1">
    <source>
        <dbReference type="ARBA" id="ARBA00004141"/>
    </source>
</evidence>
<dbReference type="Gene3D" id="3.30.230.10">
    <property type="match status" value="1"/>
</dbReference>
<evidence type="ECO:0000259" key="4">
    <source>
        <dbReference type="Pfam" id="PF05362"/>
    </source>
</evidence>
<evidence type="ECO:0000256" key="3">
    <source>
        <dbReference type="SAM" id="Phobius"/>
    </source>
</evidence>
<evidence type="ECO:0000313" key="6">
    <source>
        <dbReference type="Proteomes" id="UP000197679"/>
    </source>
</evidence>
<keyword evidence="6" id="KW-1185">Reference proteome</keyword>
<dbReference type="KEGG" id="marh:Mia14_0640"/>
<dbReference type="GO" id="GO:0005524">
    <property type="term" value="F:ATP binding"/>
    <property type="evidence" value="ECO:0007669"/>
    <property type="project" value="InterPro"/>
</dbReference>
<dbReference type="PANTHER" id="PTHR10046">
    <property type="entry name" value="ATP DEPENDENT LON PROTEASE FAMILY MEMBER"/>
    <property type="match status" value="1"/>
</dbReference>
<dbReference type="SUPFAM" id="SSF54211">
    <property type="entry name" value="Ribosomal protein S5 domain 2-like"/>
    <property type="match status" value="1"/>
</dbReference>
<feature type="compositionally biased region" description="Basic residues" evidence="2">
    <location>
        <begin position="603"/>
        <end position="617"/>
    </location>
</feature>
<accession>A0A218NNA1</accession>
<dbReference type="EMBL" id="CP019964">
    <property type="protein sequence ID" value="ASI13943.1"/>
    <property type="molecule type" value="Genomic_DNA"/>
</dbReference>
<dbReference type="InterPro" id="IPR008269">
    <property type="entry name" value="Lon_proteolytic"/>
</dbReference>
<organism evidence="5 6">
    <name type="scientific">Candidatus Mancarchaeum acidiphilum</name>
    <dbReference type="NCBI Taxonomy" id="1920749"/>
    <lineage>
        <taxon>Archaea</taxon>
        <taxon>Candidatus Micrarchaeota</taxon>
        <taxon>Candidatus Mancarchaeum</taxon>
    </lineage>
</organism>
<keyword evidence="3" id="KW-1133">Transmembrane helix</keyword>
<dbReference type="InterPro" id="IPR014721">
    <property type="entry name" value="Ribsml_uS5_D2-typ_fold_subgr"/>
</dbReference>
<reference evidence="5 6" key="1">
    <citation type="journal article" date="2017" name="Nat. Commun.">
        <title>'ARMAN' archaea depend on association with euryarchaeal host in culture and in situ.</title>
        <authorList>
            <person name="Golyshina O."/>
            <person name="Toshchakov S."/>
            <person name="Makarova K."/>
            <person name="Gavrilov S."/>
            <person name="Korzhenkov A."/>
            <person name="La Cono V."/>
            <person name="Arcadi E."/>
            <person name="Nechitaylo T."/>
            <person name="Ferrer M."/>
            <person name="Kublanov I."/>
            <person name="Wolf Y."/>
            <person name="Yakimov M."/>
            <person name="Golyshin P."/>
            <person name="Slesarev A."/>
            <person name="Kozyavkin S."/>
        </authorList>
    </citation>
    <scope>NUCLEOTIDE SEQUENCE [LARGE SCALE GENOMIC DNA]</scope>
    <source>
        <strain evidence="5 6">Mia14</strain>
    </source>
</reference>
<dbReference type="RefSeq" id="WP_088820208.1">
    <property type="nucleotide sequence ID" value="NZ_CP019964.1"/>
</dbReference>
<dbReference type="GO" id="GO:0006508">
    <property type="term" value="P:proteolysis"/>
    <property type="evidence" value="ECO:0007669"/>
    <property type="project" value="InterPro"/>
</dbReference>
<keyword evidence="3" id="KW-0472">Membrane</keyword>
<dbReference type="GO" id="GO:0016020">
    <property type="term" value="C:membrane"/>
    <property type="evidence" value="ECO:0007669"/>
    <property type="project" value="UniProtKB-SubCell"/>
</dbReference>
<evidence type="ECO:0000313" key="5">
    <source>
        <dbReference type="EMBL" id="ASI13943.1"/>
    </source>
</evidence>
<protein>
    <submittedName>
        <fullName evidence="5">Lon-A peptidase</fullName>
    </submittedName>
</protein>
<dbReference type="InterPro" id="IPR027065">
    <property type="entry name" value="Lon_Prtase"/>
</dbReference>
<feature type="domain" description="Lon proteolytic" evidence="4">
    <location>
        <begin position="41"/>
        <end position="203"/>
    </location>
</feature>
<comment type="subcellular location">
    <subcellularLocation>
        <location evidence="1">Membrane</location>
        <topology evidence="1">Multi-pass membrane protein</topology>
    </subcellularLocation>
</comment>
<feature type="region of interest" description="Disordered" evidence="2">
    <location>
        <begin position="593"/>
        <end position="617"/>
    </location>
</feature>
<dbReference type="AlphaFoldDB" id="A0A218NNA1"/>
<proteinExistence type="predicted"/>
<keyword evidence="3" id="KW-0812">Transmembrane</keyword>
<feature type="transmembrane region" description="Helical" evidence="3">
    <location>
        <begin position="555"/>
        <end position="580"/>
    </location>
</feature>
<dbReference type="GO" id="GO:0004252">
    <property type="term" value="F:serine-type endopeptidase activity"/>
    <property type="evidence" value="ECO:0007669"/>
    <property type="project" value="InterPro"/>
</dbReference>
<name>A0A218NNA1_9ARCH</name>
<dbReference type="GO" id="GO:0004176">
    <property type="term" value="F:ATP-dependent peptidase activity"/>
    <property type="evidence" value="ECO:0007669"/>
    <property type="project" value="InterPro"/>
</dbReference>
<sequence>MKFKYYCLSFLIMIMLAGTMHAQVVGTASIHAPALIAYNNTGIITTINLTVTRGDGYVNITGPISVGSSTLNSSKDAVNYAAKYLGINKDDYNFTYVINDRNASVSGPSAGMAMTLLAISSLTHKPLLHNFTLTGEILPNGSIGEIGGVYDKVSAAKREGLKFVLVPAVPSTSFENEIYYIIELRFNIPVIPVANISDAMGYAMEGKPISGNEVKYSFYTNYHLNKIPNASLSCIGPCYNNYFKGLTNFTLNMTSSELQTLESNPLLYNATSQFSGLLNQSKELSGKGYYYAAADIAFLDYANIYTFVNSNQSIPEGLNTVNAVESECNSIQAPKMTNNNFLYRIGGELRQLWGEYTSQSTSEEYNATTDDSDGVIRNMYDAGVSNAWCGAASYMYNASSAIGGLNYTTNSSLSGIAYKVVENASNYPGIYTTTAISAYKSGNYPLAIYDGAYAYAIDGNSSSNMTESEMLNSSKSISYNSTYGIWATQFANEAMFYYYEAKITDNASQSELYAVQSYHTALLANELSNYSKVIYDNLKVAPVTVTTSSVSYSGILLVDIALFMVLALAVIIAILLVLIVKIVRIESRISELSDSHNRSRPSPNRKARNTKRFKNKR</sequence>
<dbReference type="Pfam" id="PF05362">
    <property type="entry name" value="Lon_C"/>
    <property type="match status" value="1"/>
</dbReference>
<dbReference type="InterPro" id="IPR020568">
    <property type="entry name" value="Ribosomal_Su5_D2-typ_SF"/>
</dbReference>
<evidence type="ECO:0000256" key="2">
    <source>
        <dbReference type="SAM" id="MobiDB-lite"/>
    </source>
</evidence>